<gene>
    <name evidence="1" type="ORF">WJU16_18265</name>
</gene>
<sequence>MSLERLQLDPFLLAQMYHQPIIPEEITAVPAEAKAVPEIKYLGENQKNILLLIQNEREAYLSEETFNLLANILNACKLGMQDVALVNTANYPGIRLQDYLQKIPARQVINFAIEPASLGLPPHSPTKPLRSMACPSSFRTTCNSLQQTKPSKAASGWDSNNYSVYKPLIWN</sequence>
<dbReference type="RefSeq" id="WP_341834888.1">
    <property type="nucleotide sequence ID" value="NZ_CP149822.1"/>
</dbReference>
<keyword evidence="2" id="KW-1185">Reference proteome</keyword>
<accession>A0ABZ2YJM1</accession>
<dbReference type="EMBL" id="CP149822">
    <property type="protein sequence ID" value="WZN39925.1"/>
    <property type="molecule type" value="Genomic_DNA"/>
</dbReference>
<name>A0ABZ2YJM1_9BACT</name>
<reference evidence="2" key="1">
    <citation type="submission" date="2024-03" db="EMBL/GenBank/DDBJ databases">
        <title>Chitinophaga horti sp. nov., isolated from garden soil.</title>
        <authorList>
            <person name="Lee D.S."/>
            <person name="Han D.M."/>
            <person name="Baek J.H."/>
            <person name="Choi D.G."/>
            <person name="Jeon J.H."/>
            <person name="Jeon C.O."/>
        </authorList>
    </citation>
    <scope>NUCLEOTIDE SEQUENCE [LARGE SCALE GENOMIC DNA]</scope>
    <source>
        <strain evidence="2">GPA1</strain>
    </source>
</reference>
<evidence type="ECO:0000313" key="1">
    <source>
        <dbReference type="EMBL" id="WZN39925.1"/>
    </source>
</evidence>
<evidence type="ECO:0000313" key="2">
    <source>
        <dbReference type="Proteomes" id="UP001485459"/>
    </source>
</evidence>
<dbReference type="Proteomes" id="UP001485459">
    <property type="component" value="Chromosome"/>
</dbReference>
<protein>
    <submittedName>
        <fullName evidence="1">Uncharacterized protein</fullName>
    </submittedName>
</protein>
<organism evidence="1 2">
    <name type="scientific">Chitinophaga pollutisoli</name>
    <dbReference type="NCBI Taxonomy" id="3133966"/>
    <lineage>
        <taxon>Bacteria</taxon>
        <taxon>Pseudomonadati</taxon>
        <taxon>Bacteroidota</taxon>
        <taxon>Chitinophagia</taxon>
        <taxon>Chitinophagales</taxon>
        <taxon>Chitinophagaceae</taxon>
        <taxon>Chitinophaga</taxon>
    </lineage>
</organism>
<proteinExistence type="predicted"/>